<protein>
    <recommendedName>
        <fullName evidence="4">Zinc ribbon domain-containing protein</fullName>
    </recommendedName>
</protein>
<accession>A0AAX3Y6J6</accession>
<organism evidence="2 3">
    <name type="scientific">Vibrio phage PVP-XSN</name>
    <dbReference type="NCBI Taxonomy" id="3056214"/>
    <lineage>
        <taxon>Viruses</taxon>
        <taxon>Duplodnaviria</taxon>
        <taxon>Heunggongvirae</taxon>
        <taxon>Uroviricota</taxon>
        <taxon>Caudoviricetes</taxon>
    </lineage>
</organism>
<evidence type="ECO:0000256" key="1">
    <source>
        <dbReference type="SAM" id="Phobius"/>
    </source>
</evidence>
<name>A0AAX3Y6J6_9CAUD</name>
<keyword evidence="1" id="KW-0472">Membrane</keyword>
<evidence type="ECO:0000313" key="3">
    <source>
        <dbReference type="Proteomes" id="UP001431754"/>
    </source>
</evidence>
<reference evidence="2" key="1">
    <citation type="submission" date="2023-04" db="EMBL/GenBank/DDBJ databases">
        <title>Virulent bacteriophage PVP-XSN from an Vibrio parahaemolyticus isolate: Characterization and complete genome sequence.</title>
        <authorList>
            <person name="Qi T."/>
            <person name="Lyu S."/>
            <person name="Liu L."/>
            <person name="Guo Q."/>
            <person name="Shen W."/>
            <person name="Han M."/>
            <person name="Xiong F."/>
            <person name="Lou B."/>
            <person name="Xu H."/>
        </authorList>
    </citation>
    <scope>NUCLEOTIDE SEQUENCE</scope>
</reference>
<evidence type="ECO:0008006" key="4">
    <source>
        <dbReference type="Google" id="ProtNLM"/>
    </source>
</evidence>
<keyword evidence="1" id="KW-0812">Transmembrane</keyword>
<keyword evidence="1" id="KW-1133">Transmembrane helix</keyword>
<feature type="transmembrane region" description="Helical" evidence="1">
    <location>
        <begin position="6"/>
        <end position="31"/>
    </location>
</feature>
<gene>
    <name evidence="2" type="ORF">PVP_XSN000066</name>
</gene>
<evidence type="ECO:0000313" key="2">
    <source>
        <dbReference type="EMBL" id="WJZ69979.1"/>
    </source>
</evidence>
<dbReference type="Proteomes" id="UP001431754">
    <property type="component" value="Segment"/>
</dbReference>
<dbReference type="EMBL" id="OQ851295">
    <property type="protein sequence ID" value="WJZ69979.1"/>
    <property type="molecule type" value="Genomic_DNA"/>
</dbReference>
<sequence>MDYIFKVLIMGLGATILGAVLLLFYVATYIYREIKKEKQTKKSEINKCRFTRLTALDDWETSCGHNFYDASESGNPVTDWATFCPYCGGEIDCHDLSPSDPPRRK</sequence>
<proteinExistence type="predicted"/>